<dbReference type="EMBL" id="BGZK01002325">
    <property type="protein sequence ID" value="GBP92967.1"/>
    <property type="molecule type" value="Genomic_DNA"/>
</dbReference>
<accession>A0A4C2A229</accession>
<dbReference type="Proteomes" id="UP000299102">
    <property type="component" value="Unassembled WGS sequence"/>
</dbReference>
<proteinExistence type="predicted"/>
<protein>
    <submittedName>
        <fullName evidence="1">Uncharacterized protein</fullName>
    </submittedName>
</protein>
<name>A0A4C2A229_EUMVA</name>
<keyword evidence="2" id="KW-1185">Reference proteome</keyword>
<dbReference type="AlphaFoldDB" id="A0A4C2A229"/>
<comment type="caution">
    <text evidence="1">The sequence shown here is derived from an EMBL/GenBank/DDBJ whole genome shotgun (WGS) entry which is preliminary data.</text>
</comment>
<organism evidence="1 2">
    <name type="scientific">Eumeta variegata</name>
    <name type="common">Bagworm moth</name>
    <name type="synonym">Eumeta japonica</name>
    <dbReference type="NCBI Taxonomy" id="151549"/>
    <lineage>
        <taxon>Eukaryota</taxon>
        <taxon>Metazoa</taxon>
        <taxon>Ecdysozoa</taxon>
        <taxon>Arthropoda</taxon>
        <taxon>Hexapoda</taxon>
        <taxon>Insecta</taxon>
        <taxon>Pterygota</taxon>
        <taxon>Neoptera</taxon>
        <taxon>Endopterygota</taxon>
        <taxon>Lepidoptera</taxon>
        <taxon>Glossata</taxon>
        <taxon>Ditrysia</taxon>
        <taxon>Tineoidea</taxon>
        <taxon>Psychidae</taxon>
        <taxon>Oiketicinae</taxon>
        <taxon>Eumeta</taxon>
    </lineage>
</organism>
<evidence type="ECO:0000313" key="2">
    <source>
        <dbReference type="Proteomes" id="UP000299102"/>
    </source>
</evidence>
<gene>
    <name evidence="1" type="ORF">EVAR_61687_1</name>
</gene>
<reference evidence="1 2" key="1">
    <citation type="journal article" date="2019" name="Commun. Biol.">
        <title>The bagworm genome reveals a unique fibroin gene that provides high tensile strength.</title>
        <authorList>
            <person name="Kono N."/>
            <person name="Nakamura H."/>
            <person name="Ohtoshi R."/>
            <person name="Tomita M."/>
            <person name="Numata K."/>
            <person name="Arakawa K."/>
        </authorList>
    </citation>
    <scope>NUCLEOTIDE SEQUENCE [LARGE SCALE GENOMIC DNA]</scope>
</reference>
<sequence length="94" mass="10761">MTAMQNFDQLPYIHSDGLRDTKIGSQAVAPKVDSGSAAELPRGRRAVRANLLLIKLAKVNKAVKRQCMRRFCNKIPAEIKNLPFYEFKRFVKRK</sequence>
<evidence type="ECO:0000313" key="1">
    <source>
        <dbReference type="EMBL" id="GBP92967.1"/>
    </source>
</evidence>